<protein>
    <recommendedName>
        <fullName evidence="2">OmpR/PhoB-type domain-containing protein</fullName>
    </recommendedName>
</protein>
<dbReference type="GO" id="GO:0003677">
    <property type="term" value="F:DNA binding"/>
    <property type="evidence" value="ECO:0007669"/>
    <property type="project" value="UniProtKB-KW"/>
</dbReference>
<sequence length="348" mass="39273">MEAPPAVSDRPVLYKPTDTELARESVEEAGIRYFAALASLARTPEELRTLVRLHAQKAAKAGGPFLGEVLTGFSEKLSSTSQPVLKEPEGTPTLEKRTVQTPMGELTLYPKRKEAASPLLPKEEGAVRLPDVVFEILETLAKDPRVVVNYEDLIKNVWKYESYNKRTDLKMVRTRVYVLRQLLGDSGEGVASARKFKFIHTFEEGISLTDHLAVDQIIRLTPQERKDLHIASATIPGRNRQPKQVFLDVARGIAIVPDSATNPYKYLSTLEADVLEALMRHPHSILPKDMFINIVEKHGYTSKTDDKTFALRALMYRLRQKLEEDLPIYSINNGHTLTERMHQTPTSF</sequence>
<dbReference type="Gene3D" id="1.10.10.10">
    <property type="entry name" value="Winged helix-like DNA-binding domain superfamily/Winged helix DNA-binding domain"/>
    <property type="match status" value="2"/>
</dbReference>
<organism evidence="3 4">
    <name type="scientific">Candidatus Blackburnbacteria bacterium RIFCSPHIGHO2_01_FULL_43_15b</name>
    <dbReference type="NCBI Taxonomy" id="1797513"/>
    <lineage>
        <taxon>Bacteria</taxon>
        <taxon>Candidatus Blackburniibacteriota</taxon>
    </lineage>
</organism>
<accession>A0A1G1V268</accession>
<comment type="caution">
    <text evidence="3">The sequence shown here is derived from an EMBL/GenBank/DDBJ whole genome shotgun (WGS) entry which is preliminary data.</text>
</comment>
<dbReference type="InterPro" id="IPR036388">
    <property type="entry name" value="WH-like_DNA-bd_sf"/>
</dbReference>
<evidence type="ECO:0000313" key="3">
    <source>
        <dbReference type="EMBL" id="OGY09489.1"/>
    </source>
</evidence>
<dbReference type="InterPro" id="IPR016032">
    <property type="entry name" value="Sig_transdc_resp-reg_C-effctor"/>
</dbReference>
<evidence type="ECO:0000259" key="2">
    <source>
        <dbReference type="SMART" id="SM00862"/>
    </source>
</evidence>
<evidence type="ECO:0000313" key="4">
    <source>
        <dbReference type="Proteomes" id="UP000177967"/>
    </source>
</evidence>
<reference evidence="3 4" key="1">
    <citation type="journal article" date="2016" name="Nat. Commun.">
        <title>Thousands of microbial genomes shed light on interconnected biogeochemical processes in an aquifer system.</title>
        <authorList>
            <person name="Anantharaman K."/>
            <person name="Brown C.T."/>
            <person name="Hug L.A."/>
            <person name="Sharon I."/>
            <person name="Castelle C.J."/>
            <person name="Probst A.J."/>
            <person name="Thomas B.C."/>
            <person name="Singh A."/>
            <person name="Wilkins M.J."/>
            <person name="Karaoz U."/>
            <person name="Brodie E.L."/>
            <person name="Williams K.H."/>
            <person name="Hubbard S.S."/>
            <person name="Banfield J.F."/>
        </authorList>
    </citation>
    <scope>NUCLEOTIDE SEQUENCE [LARGE SCALE GENOMIC DNA]</scope>
</reference>
<feature type="domain" description="OmpR/PhoB-type" evidence="2">
    <location>
        <begin position="124"/>
        <end position="200"/>
    </location>
</feature>
<dbReference type="GO" id="GO:0006355">
    <property type="term" value="P:regulation of DNA-templated transcription"/>
    <property type="evidence" value="ECO:0007669"/>
    <property type="project" value="InterPro"/>
</dbReference>
<dbReference type="InterPro" id="IPR001867">
    <property type="entry name" value="OmpR/PhoB-type_DNA-bd"/>
</dbReference>
<dbReference type="SMART" id="SM00862">
    <property type="entry name" value="Trans_reg_C"/>
    <property type="match status" value="2"/>
</dbReference>
<dbReference type="STRING" id="1797513.A2782_04355"/>
<evidence type="ECO:0000256" key="1">
    <source>
        <dbReference type="ARBA" id="ARBA00023125"/>
    </source>
</evidence>
<name>A0A1G1V268_9BACT</name>
<dbReference type="Proteomes" id="UP000177967">
    <property type="component" value="Unassembled WGS sequence"/>
</dbReference>
<keyword evidence="1" id="KW-0238">DNA-binding</keyword>
<dbReference type="SUPFAM" id="SSF46894">
    <property type="entry name" value="C-terminal effector domain of the bipartite response regulators"/>
    <property type="match status" value="2"/>
</dbReference>
<feature type="domain" description="OmpR/PhoB-type" evidence="2">
    <location>
        <begin position="261"/>
        <end position="337"/>
    </location>
</feature>
<dbReference type="EMBL" id="MHBW01000009">
    <property type="protein sequence ID" value="OGY09489.1"/>
    <property type="molecule type" value="Genomic_DNA"/>
</dbReference>
<dbReference type="GO" id="GO:0000160">
    <property type="term" value="P:phosphorelay signal transduction system"/>
    <property type="evidence" value="ECO:0007669"/>
    <property type="project" value="InterPro"/>
</dbReference>
<gene>
    <name evidence="3" type="ORF">A2782_04355</name>
</gene>
<proteinExistence type="predicted"/>
<dbReference type="Pfam" id="PF00486">
    <property type="entry name" value="Trans_reg_C"/>
    <property type="match status" value="2"/>
</dbReference>
<dbReference type="AlphaFoldDB" id="A0A1G1V268"/>